<reference evidence="1" key="1">
    <citation type="submission" date="2020-08" db="EMBL/GenBank/DDBJ databases">
        <title>Multicomponent nature underlies the extraordinary mechanical properties of spider dragline silk.</title>
        <authorList>
            <person name="Kono N."/>
            <person name="Nakamura H."/>
            <person name="Mori M."/>
            <person name="Yoshida Y."/>
            <person name="Ohtoshi R."/>
            <person name="Malay A.D."/>
            <person name="Moran D.A.P."/>
            <person name="Tomita M."/>
            <person name="Numata K."/>
            <person name="Arakawa K."/>
        </authorList>
    </citation>
    <scope>NUCLEOTIDE SEQUENCE</scope>
</reference>
<evidence type="ECO:0000313" key="2">
    <source>
        <dbReference type="Proteomes" id="UP000887013"/>
    </source>
</evidence>
<proteinExistence type="predicted"/>
<comment type="caution">
    <text evidence="1">The sequence shown here is derived from an EMBL/GenBank/DDBJ whole genome shotgun (WGS) entry which is preliminary data.</text>
</comment>
<name>A0A8X6MS22_NEPPI</name>
<gene>
    <name evidence="1" type="ORF">NPIL_3841</name>
</gene>
<keyword evidence="2" id="KW-1185">Reference proteome</keyword>
<evidence type="ECO:0000313" key="1">
    <source>
        <dbReference type="EMBL" id="GFS75122.1"/>
    </source>
</evidence>
<accession>A0A8X6MS22</accession>
<dbReference type="AlphaFoldDB" id="A0A8X6MS22"/>
<organism evidence="1 2">
    <name type="scientific">Nephila pilipes</name>
    <name type="common">Giant wood spider</name>
    <name type="synonym">Nephila maculata</name>
    <dbReference type="NCBI Taxonomy" id="299642"/>
    <lineage>
        <taxon>Eukaryota</taxon>
        <taxon>Metazoa</taxon>
        <taxon>Ecdysozoa</taxon>
        <taxon>Arthropoda</taxon>
        <taxon>Chelicerata</taxon>
        <taxon>Arachnida</taxon>
        <taxon>Araneae</taxon>
        <taxon>Araneomorphae</taxon>
        <taxon>Entelegynae</taxon>
        <taxon>Araneoidea</taxon>
        <taxon>Nephilidae</taxon>
        <taxon>Nephila</taxon>
    </lineage>
</organism>
<sequence length="194" mass="22529">MSIDESKNQYGGLNVLYKWISQLIVTIRHSSSFLKTNQFLRSYVIKDDKRTSDATNSSGIKLTTTNDLEESESNKYNFLRQQVAKNDNRIKEQVAKNDNRIKEQVAKNDNRIKEQVAKNLGFLRLQEVKNENYIRLLTTDNDKYLRAQTSETDVLRLKASRTDNDLWKESGQIFTQRNVSSSFDIQLPKSVKTN</sequence>
<protein>
    <submittedName>
        <fullName evidence="1">Uncharacterized protein</fullName>
    </submittedName>
</protein>
<dbReference type="EMBL" id="BMAW01001702">
    <property type="protein sequence ID" value="GFS75122.1"/>
    <property type="molecule type" value="Genomic_DNA"/>
</dbReference>
<dbReference type="Proteomes" id="UP000887013">
    <property type="component" value="Unassembled WGS sequence"/>
</dbReference>